<dbReference type="EMBL" id="RDQH01000336">
    <property type="protein sequence ID" value="RXH87342.1"/>
    <property type="molecule type" value="Genomic_DNA"/>
</dbReference>
<reference evidence="6 7" key="1">
    <citation type="submission" date="2018-10" db="EMBL/GenBank/DDBJ databases">
        <title>A high-quality apple genome assembly.</title>
        <authorList>
            <person name="Hu J."/>
        </authorList>
    </citation>
    <scope>NUCLEOTIDE SEQUENCE [LARGE SCALE GENOMIC DNA]</scope>
    <source>
        <strain evidence="7">cv. HFTH1</strain>
        <tissue evidence="6">Young leaf</tissue>
    </source>
</reference>
<evidence type="ECO:0000256" key="3">
    <source>
        <dbReference type="ARBA" id="ARBA00023326"/>
    </source>
</evidence>
<keyword evidence="7" id="KW-1185">Reference proteome</keyword>
<proteinExistence type="inferred from homology"/>
<evidence type="ECO:0000256" key="1">
    <source>
        <dbReference type="ARBA" id="ARBA00005652"/>
    </source>
</evidence>
<evidence type="ECO:0000256" key="5">
    <source>
        <dbReference type="SAM" id="MobiDB-lite"/>
    </source>
</evidence>
<comment type="similarity">
    <text evidence="1 4">Belongs to the glycosyl hydrolase 14 family.</text>
</comment>
<evidence type="ECO:0000313" key="7">
    <source>
        <dbReference type="Proteomes" id="UP000290289"/>
    </source>
</evidence>
<dbReference type="PANTHER" id="PTHR31352">
    <property type="entry name" value="BETA-AMYLASE 1, CHLOROPLASTIC"/>
    <property type="match status" value="1"/>
</dbReference>
<dbReference type="Proteomes" id="UP000290289">
    <property type="component" value="Chromosome 10"/>
</dbReference>
<dbReference type="InterPro" id="IPR001554">
    <property type="entry name" value="Glyco_hydro_14"/>
</dbReference>
<gene>
    <name evidence="6" type="ORF">DVH24_028842</name>
</gene>
<dbReference type="PANTHER" id="PTHR31352:SF47">
    <property type="entry name" value="BETA-AMYLASE 7"/>
    <property type="match status" value="1"/>
</dbReference>
<dbReference type="Gene3D" id="3.20.20.80">
    <property type="entry name" value="Glycosidases"/>
    <property type="match status" value="1"/>
</dbReference>
<dbReference type="GO" id="GO:0000272">
    <property type="term" value="P:polysaccharide catabolic process"/>
    <property type="evidence" value="ECO:0007669"/>
    <property type="project" value="UniProtKB-KW"/>
</dbReference>
<dbReference type="InterPro" id="IPR017853">
    <property type="entry name" value="GH"/>
</dbReference>
<dbReference type="SUPFAM" id="SSF51445">
    <property type="entry name" value="(Trans)glycosidases"/>
    <property type="match status" value="1"/>
</dbReference>
<evidence type="ECO:0000256" key="4">
    <source>
        <dbReference type="RuleBase" id="RU000509"/>
    </source>
</evidence>
<keyword evidence="4" id="KW-0326">Glycosidase</keyword>
<sequence>MTLVAIINLGRWPTTRLQHRLDSLQHQQIPTSNPLRPFLPKSFSPICQQEMDIGGDDRSLSFVRTVYPVHTLDTPNISNKLGVINMKCELVDPDGLLKQLRVLESMAFMIDCWWGIVEGHAPQKYNWNGYNRLFQMGSQGEQESHNRSQGLMRGEDMSRDQGREESW</sequence>
<feature type="compositionally biased region" description="Basic and acidic residues" evidence="5">
    <location>
        <begin position="153"/>
        <end position="167"/>
    </location>
</feature>
<dbReference type="AlphaFoldDB" id="A0A498J054"/>
<feature type="region of interest" description="Disordered" evidence="5">
    <location>
        <begin position="139"/>
        <end position="167"/>
    </location>
</feature>
<comment type="catalytic activity">
    <reaction evidence="4">
        <text>Hydrolysis of (1-&gt;4)-alpha-D-glucosidic linkages in polysaccharides so as to remove successive maltose units from the non-reducing ends of the chains.</text>
        <dbReference type="EC" id="3.2.1.2"/>
    </reaction>
</comment>
<protein>
    <recommendedName>
        <fullName evidence="4">Beta-amylase</fullName>
        <ecNumber evidence="4">3.2.1.2</ecNumber>
    </recommendedName>
</protein>
<comment type="caution">
    <text evidence="6">The sequence shown here is derived from an EMBL/GenBank/DDBJ whole genome shotgun (WGS) entry which is preliminary data.</text>
</comment>
<organism evidence="6 7">
    <name type="scientific">Malus domestica</name>
    <name type="common">Apple</name>
    <name type="synonym">Pyrus malus</name>
    <dbReference type="NCBI Taxonomy" id="3750"/>
    <lineage>
        <taxon>Eukaryota</taxon>
        <taxon>Viridiplantae</taxon>
        <taxon>Streptophyta</taxon>
        <taxon>Embryophyta</taxon>
        <taxon>Tracheophyta</taxon>
        <taxon>Spermatophyta</taxon>
        <taxon>Magnoliopsida</taxon>
        <taxon>eudicotyledons</taxon>
        <taxon>Gunneridae</taxon>
        <taxon>Pentapetalae</taxon>
        <taxon>rosids</taxon>
        <taxon>fabids</taxon>
        <taxon>Rosales</taxon>
        <taxon>Rosaceae</taxon>
        <taxon>Amygdaloideae</taxon>
        <taxon>Maleae</taxon>
        <taxon>Malus</taxon>
    </lineage>
</organism>
<dbReference type="GO" id="GO:0016161">
    <property type="term" value="F:beta-amylase activity"/>
    <property type="evidence" value="ECO:0007669"/>
    <property type="project" value="InterPro"/>
</dbReference>
<dbReference type="Pfam" id="PF01373">
    <property type="entry name" value="Glyco_hydro_14"/>
    <property type="match status" value="1"/>
</dbReference>
<keyword evidence="3 4" id="KW-0624">Polysaccharide degradation</keyword>
<evidence type="ECO:0000313" key="6">
    <source>
        <dbReference type="EMBL" id="RXH87342.1"/>
    </source>
</evidence>
<evidence type="ECO:0000256" key="2">
    <source>
        <dbReference type="ARBA" id="ARBA00023277"/>
    </source>
</evidence>
<keyword evidence="4" id="KW-0378">Hydrolase</keyword>
<dbReference type="EC" id="3.2.1.2" evidence="4"/>
<accession>A0A498J054</accession>
<name>A0A498J054_MALDO</name>
<keyword evidence="2 4" id="KW-0119">Carbohydrate metabolism</keyword>